<keyword evidence="2" id="KW-1185">Reference proteome</keyword>
<sequence>MVAGQRKEGNKWVKYRVTFYDPDYPLKGAKTFFFGCAGFSSTANDYTTFLKMCLSKGELKGVRLLSRTTVNSIMSNQFEV</sequence>
<organism evidence="1 2">
    <name type="scientific">Maribacter chungangensis</name>
    <dbReference type="NCBI Taxonomy" id="1069117"/>
    <lineage>
        <taxon>Bacteria</taxon>
        <taxon>Pseudomonadati</taxon>
        <taxon>Bacteroidota</taxon>
        <taxon>Flavobacteriia</taxon>
        <taxon>Flavobacteriales</taxon>
        <taxon>Flavobacteriaceae</taxon>
        <taxon>Maribacter</taxon>
    </lineage>
</organism>
<dbReference type="SUPFAM" id="SSF56601">
    <property type="entry name" value="beta-lactamase/transpeptidase-like"/>
    <property type="match status" value="1"/>
</dbReference>
<dbReference type="Proteomes" id="UP001597012">
    <property type="component" value="Unassembled WGS sequence"/>
</dbReference>
<proteinExistence type="predicted"/>
<dbReference type="RefSeq" id="WP_379931899.1">
    <property type="nucleotide sequence ID" value="NZ_JBHTHY010000003.1"/>
</dbReference>
<reference evidence="2" key="1">
    <citation type="journal article" date="2019" name="Int. J. Syst. Evol. Microbiol.">
        <title>The Global Catalogue of Microorganisms (GCM) 10K type strain sequencing project: providing services to taxonomists for standard genome sequencing and annotation.</title>
        <authorList>
            <consortium name="The Broad Institute Genomics Platform"/>
            <consortium name="The Broad Institute Genome Sequencing Center for Infectious Disease"/>
            <person name="Wu L."/>
            <person name="Ma J."/>
        </authorList>
    </citation>
    <scope>NUCLEOTIDE SEQUENCE [LARGE SCALE GENOMIC DNA]</scope>
    <source>
        <strain evidence="2">CCUG 61948</strain>
    </source>
</reference>
<evidence type="ECO:0000313" key="2">
    <source>
        <dbReference type="Proteomes" id="UP001597012"/>
    </source>
</evidence>
<dbReference type="InterPro" id="IPR012338">
    <property type="entry name" value="Beta-lactam/transpept-like"/>
</dbReference>
<dbReference type="EMBL" id="JBHTHY010000003">
    <property type="protein sequence ID" value="MFD0796213.1"/>
    <property type="molecule type" value="Genomic_DNA"/>
</dbReference>
<comment type="caution">
    <text evidence="1">The sequence shown here is derived from an EMBL/GenBank/DDBJ whole genome shotgun (WGS) entry which is preliminary data.</text>
</comment>
<gene>
    <name evidence="1" type="ORF">ACFQZJ_01975</name>
</gene>
<evidence type="ECO:0000313" key="1">
    <source>
        <dbReference type="EMBL" id="MFD0796213.1"/>
    </source>
</evidence>
<accession>A0ABW3B0C8</accession>
<name>A0ABW3B0C8_9FLAO</name>
<dbReference type="Gene3D" id="3.40.710.10">
    <property type="entry name" value="DD-peptidase/beta-lactamase superfamily"/>
    <property type="match status" value="1"/>
</dbReference>
<protein>
    <submittedName>
        <fullName evidence="1">Uncharacterized protein</fullName>
    </submittedName>
</protein>